<organism evidence="1 2">
    <name type="scientific">Symbiodinium natans</name>
    <dbReference type="NCBI Taxonomy" id="878477"/>
    <lineage>
        <taxon>Eukaryota</taxon>
        <taxon>Sar</taxon>
        <taxon>Alveolata</taxon>
        <taxon>Dinophyceae</taxon>
        <taxon>Suessiales</taxon>
        <taxon>Symbiodiniaceae</taxon>
        <taxon>Symbiodinium</taxon>
    </lineage>
</organism>
<comment type="caution">
    <text evidence="1">The sequence shown here is derived from an EMBL/GenBank/DDBJ whole genome shotgun (WGS) entry which is preliminary data.</text>
</comment>
<dbReference type="Proteomes" id="UP000604046">
    <property type="component" value="Unassembled WGS sequence"/>
</dbReference>
<name>A0A812IM52_9DINO</name>
<dbReference type="AlphaFoldDB" id="A0A812IM52"/>
<reference evidence="1" key="1">
    <citation type="submission" date="2021-02" db="EMBL/GenBank/DDBJ databases">
        <authorList>
            <person name="Dougan E. K."/>
            <person name="Rhodes N."/>
            <person name="Thang M."/>
            <person name="Chan C."/>
        </authorList>
    </citation>
    <scope>NUCLEOTIDE SEQUENCE</scope>
</reference>
<protein>
    <submittedName>
        <fullName evidence="1">Uncharacterized protein</fullName>
    </submittedName>
</protein>
<evidence type="ECO:0000313" key="1">
    <source>
        <dbReference type="EMBL" id="CAE7041379.1"/>
    </source>
</evidence>
<evidence type="ECO:0000313" key="2">
    <source>
        <dbReference type="Proteomes" id="UP000604046"/>
    </source>
</evidence>
<dbReference type="EMBL" id="CAJNDS010000302">
    <property type="protein sequence ID" value="CAE7041379.1"/>
    <property type="molecule type" value="Genomic_DNA"/>
</dbReference>
<accession>A0A812IM52</accession>
<sequence length="70" mass="7683">MEPPPASAASLEGLIQQVSLNTALLRSLLPMRGAPEVRIKFVNVSLATYATSGHFRHPSRRAQEALWTKL</sequence>
<proteinExistence type="predicted"/>
<gene>
    <name evidence="1" type="ORF">SNAT2548_LOCUS4885</name>
</gene>
<keyword evidence="2" id="KW-1185">Reference proteome</keyword>